<proteinExistence type="predicted"/>
<dbReference type="Proteomes" id="UP000018208">
    <property type="component" value="Unassembled WGS sequence"/>
</dbReference>
<dbReference type="EMBL" id="AUWU02000006">
    <property type="protein sequence ID" value="KAH0571920.1"/>
    <property type="molecule type" value="Genomic_DNA"/>
</dbReference>
<evidence type="ECO:0000313" key="2">
    <source>
        <dbReference type="EMBL" id="EST46326.1"/>
    </source>
</evidence>
<dbReference type="EMBL" id="KI546077">
    <property type="protein sequence ID" value="EST46326.1"/>
    <property type="molecule type" value="Genomic_DNA"/>
</dbReference>
<dbReference type="AlphaFoldDB" id="V6LRK3"/>
<accession>V6LRK3</accession>
<dbReference type="InterPro" id="IPR001005">
    <property type="entry name" value="SANT/Myb"/>
</dbReference>
<feature type="domain" description="Myb-like" evidence="1">
    <location>
        <begin position="1"/>
        <end position="53"/>
    </location>
</feature>
<reference evidence="3" key="2">
    <citation type="submission" date="2020-12" db="EMBL/GenBank/DDBJ databases">
        <title>New Spironucleus salmonicida genome in near-complete chromosomes.</title>
        <authorList>
            <person name="Xu F."/>
            <person name="Kurt Z."/>
            <person name="Jimenez-Gonzalez A."/>
            <person name="Astvaldsson A."/>
            <person name="Andersson J.O."/>
            <person name="Svard S.G."/>
        </authorList>
    </citation>
    <scope>NUCLEOTIDE SEQUENCE</scope>
    <source>
        <strain evidence="3">ATCC 50377</strain>
    </source>
</reference>
<dbReference type="SUPFAM" id="SSF46689">
    <property type="entry name" value="Homeodomain-like"/>
    <property type="match status" value="1"/>
</dbReference>
<dbReference type="VEuPathDB" id="GiardiaDB:SS50377_26120"/>
<evidence type="ECO:0000313" key="3">
    <source>
        <dbReference type="EMBL" id="KAH0571920.1"/>
    </source>
</evidence>
<dbReference type="InterPro" id="IPR009057">
    <property type="entry name" value="Homeodomain-like_sf"/>
</dbReference>
<keyword evidence="4" id="KW-1185">Reference proteome</keyword>
<sequence length="101" mass="12087">MTKAAWTIFEKEDLVNAVQQYVIQKQQINWVQVQMLFSEYTIQQCKNTYHNCIRRSLVPLPLADSKPQQFSKEKDFIIITPRDNERDVDQEVLRLIQQVFK</sequence>
<evidence type="ECO:0000259" key="1">
    <source>
        <dbReference type="PROSITE" id="PS50090"/>
    </source>
</evidence>
<protein>
    <recommendedName>
        <fullName evidence="1">Myb-like domain-containing protein</fullName>
    </recommendedName>
</protein>
<dbReference type="PROSITE" id="PS50090">
    <property type="entry name" value="MYB_LIKE"/>
    <property type="match status" value="1"/>
</dbReference>
<name>V6LRK3_9EUKA</name>
<organism evidence="2">
    <name type="scientific">Spironucleus salmonicida</name>
    <dbReference type="NCBI Taxonomy" id="348837"/>
    <lineage>
        <taxon>Eukaryota</taxon>
        <taxon>Metamonada</taxon>
        <taxon>Diplomonadida</taxon>
        <taxon>Hexamitidae</taxon>
        <taxon>Hexamitinae</taxon>
        <taxon>Spironucleus</taxon>
    </lineage>
</organism>
<evidence type="ECO:0000313" key="4">
    <source>
        <dbReference type="Proteomes" id="UP000018208"/>
    </source>
</evidence>
<dbReference type="Gene3D" id="1.10.10.60">
    <property type="entry name" value="Homeodomain-like"/>
    <property type="match status" value="1"/>
</dbReference>
<gene>
    <name evidence="2" type="ORF">SS50377_13637</name>
    <name evidence="3" type="ORF">SS50377_26120</name>
</gene>
<reference evidence="2 3" key="1">
    <citation type="journal article" date="2014" name="PLoS Genet.">
        <title>The Genome of Spironucleus salmonicida Highlights a Fish Pathogen Adapted to Fluctuating Environments.</title>
        <authorList>
            <person name="Xu F."/>
            <person name="Jerlstrom-Hultqvist J."/>
            <person name="Einarsson E."/>
            <person name="Astvaldsson A."/>
            <person name="Svard S.G."/>
            <person name="Andersson J.O."/>
        </authorList>
    </citation>
    <scope>NUCLEOTIDE SEQUENCE</scope>
    <source>
        <strain evidence="3">ATCC 50377</strain>
    </source>
</reference>